<dbReference type="EMBL" id="QTSX02003572">
    <property type="protein sequence ID" value="KAJ9070499.1"/>
    <property type="molecule type" value="Genomic_DNA"/>
</dbReference>
<evidence type="ECO:0000313" key="2">
    <source>
        <dbReference type="Proteomes" id="UP001165960"/>
    </source>
</evidence>
<protein>
    <submittedName>
        <fullName evidence="1">Uncharacterized protein</fullName>
    </submittedName>
</protein>
<dbReference type="Proteomes" id="UP001165960">
    <property type="component" value="Unassembled WGS sequence"/>
</dbReference>
<proteinExistence type="predicted"/>
<comment type="caution">
    <text evidence="1">The sequence shown here is derived from an EMBL/GenBank/DDBJ whole genome shotgun (WGS) entry which is preliminary data.</text>
</comment>
<organism evidence="1 2">
    <name type="scientific">Entomophthora muscae</name>
    <dbReference type="NCBI Taxonomy" id="34485"/>
    <lineage>
        <taxon>Eukaryota</taxon>
        <taxon>Fungi</taxon>
        <taxon>Fungi incertae sedis</taxon>
        <taxon>Zoopagomycota</taxon>
        <taxon>Entomophthoromycotina</taxon>
        <taxon>Entomophthoromycetes</taxon>
        <taxon>Entomophthorales</taxon>
        <taxon>Entomophthoraceae</taxon>
        <taxon>Entomophthora</taxon>
    </lineage>
</organism>
<accession>A0ACC2T7G0</accession>
<reference evidence="1" key="1">
    <citation type="submission" date="2022-04" db="EMBL/GenBank/DDBJ databases">
        <title>Genome of the entomopathogenic fungus Entomophthora muscae.</title>
        <authorList>
            <person name="Elya C."/>
            <person name="Lovett B.R."/>
            <person name="Lee E."/>
            <person name="Macias A.M."/>
            <person name="Hajek A.E."/>
            <person name="De Bivort B.L."/>
            <person name="Kasson M.T."/>
            <person name="De Fine Licht H.H."/>
            <person name="Stajich J.E."/>
        </authorList>
    </citation>
    <scope>NUCLEOTIDE SEQUENCE</scope>
    <source>
        <strain evidence="1">Berkeley</strain>
    </source>
</reference>
<sequence length="83" mass="9380">MRASVLPILAFSSLVSSAAFPPQNDFNFVTDILDRFQITYTQRKKLAEFLKEEVIPFLPEDQEPTPSRIIRVTAGKPSRAAKK</sequence>
<name>A0ACC2T7G0_9FUNG</name>
<keyword evidence="2" id="KW-1185">Reference proteome</keyword>
<gene>
    <name evidence="1" type="ORF">DSO57_1007428</name>
</gene>
<evidence type="ECO:0000313" key="1">
    <source>
        <dbReference type="EMBL" id="KAJ9070499.1"/>
    </source>
</evidence>